<dbReference type="Pfam" id="PF00339">
    <property type="entry name" value="Arrestin_N"/>
    <property type="match status" value="1"/>
</dbReference>
<dbReference type="Proteomes" id="UP000230233">
    <property type="component" value="Chromosome II"/>
</dbReference>
<dbReference type="InterPro" id="IPR011022">
    <property type="entry name" value="Arrestin_C-like"/>
</dbReference>
<dbReference type="GO" id="GO:0015031">
    <property type="term" value="P:protein transport"/>
    <property type="evidence" value="ECO:0007669"/>
    <property type="project" value="TreeGrafter"/>
</dbReference>
<evidence type="ECO:0000259" key="2">
    <source>
        <dbReference type="SMART" id="SM01017"/>
    </source>
</evidence>
<accession>A0A2G5V5W9</accession>
<dbReference type="InterPro" id="IPR014752">
    <property type="entry name" value="Arrestin-like_C"/>
</dbReference>
<dbReference type="Gene3D" id="2.60.40.640">
    <property type="match status" value="2"/>
</dbReference>
<name>A0A2G5V5W9_9PELO</name>
<feature type="domain" description="Arrestin C-terminal-like" evidence="2">
    <location>
        <begin position="191"/>
        <end position="318"/>
    </location>
</feature>
<dbReference type="AlphaFoldDB" id="A0A2G5V5W9"/>
<dbReference type="OrthoDB" id="2333384at2759"/>
<dbReference type="InterPro" id="IPR011021">
    <property type="entry name" value="Arrestin-like_N"/>
</dbReference>
<dbReference type="GO" id="GO:0005737">
    <property type="term" value="C:cytoplasm"/>
    <property type="evidence" value="ECO:0007669"/>
    <property type="project" value="TreeGrafter"/>
</dbReference>
<dbReference type="Pfam" id="PF02752">
    <property type="entry name" value="Arrestin_C"/>
    <property type="match status" value="1"/>
</dbReference>
<keyword evidence="4" id="KW-1185">Reference proteome</keyword>
<dbReference type="InterPro" id="IPR050357">
    <property type="entry name" value="Arrestin_domain-protein"/>
</dbReference>
<evidence type="ECO:0000256" key="1">
    <source>
        <dbReference type="ARBA" id="ARBA00005298"/>
    </source>
</evidence>
<comment type="caution">
    <text evidence="3">The sequence shown here is derived from an EMBL/GenBank/DDBJ whole genome shotgun (WGS) entry which is preliminary data.</text>
</comment>
<dbReference type="PANTHER" id="PTHR11188:SF151">
    <property type="entry name" value="ARRESTIN C-TERMINAL-LIKE DOMAIN-CONTAINING PROTEIN"/>
    <property type="match status" value="1"/>
</dbReference>
<dbReference type="EMBL" id="PDUG01000002">
    <property type="protein sequence ID" value="PIC47194.1"/>
    <property type="molecule type" value="Genomic_DNA"/>
</dbReference>
<dbReference type="SMART" id="SM01017">
    <property type="entry name" value="Arrestin_C"/>
    <property type="match status" value="1"/>
</dbReference>
<protein>
    <recommendedName>
        <fullName evidence="2">Arrestin C-terminal-like domain-containing protein</fullName>
    </recommendedName>
</protein>
<sequence>MRKNTIFRSSNFKKMAWCDPQIEFEKDLYFPGEQVNGRAWVSTTGDQTARNVELTFIGKALTAWKNRGKRSEEAVANNLYKRSEETFFEIKNVVWTPENDKNVFPAGDYEWKFSFDLPKECPTSFEGTFGFIRYFVRVHIDVPHWLDTKVERAFSVSSTVDLNSIPGARDPVEVKVERMNNKLGCFPFLGNHGKVIYTIRSNKVGCVSGEKIIVTGTIENQSSKTLGPIRQTFLCKTKYRDETSETSIIANLSNCKTVDRVLGEMTKEVEIAPGATETFKISFEIPPVVSTIRSSKCISVEYFFTVTASRQWFDTSDPPALNLIFGNVPFLKKGVTELPPHTFVEKHAAQCWNNHIKPEFRYKVPYYGTVKNSSDN</sequence>
<evidence type="ECO:0000313" key="3">
    <source>
        <dbReference type="EMBL" id="PIC47194.1"/>
    </source>
</evidence>
<dbReference type="SUPFAM" id="SSF81296">
    <property type="entry name" value="E set domains"/>
    <property type="match status" value="2"/>
</dbReference>
<gene>
    <name evidence="3" type="primary">Cnig_chr_II.g6630</name>
    <name evidence="3" type="ORF">B9Z55_006630</name>
</gene>
<dbReference type="PANTHER" id="PTHR11188">
    <property type="entry name" value="ARRESTIN DOMAIN CONTAINING PROTEIN"/>
    <property type="match status" value="1"/>
</dbReference>
<evidence type="ECO:0000313" key="4">
    <source>
        <dbReference type="Proteomes" id="UP000230233"/>
    </source>
</evidence>
<dbReference type="STRING" id="1611254.A0A2G5V5W9"/>
<reference evidence="4" key="1">
    <citation type="submission" date="2017-10" db="EMBL/GenBank/DDBJ databases">
        <title>Rapid genome shrinkage in a self-fertile nematode reveals novel sperm competition proteins.</title>
        <authorList>
            <person name="Yin D."/>
            <person name="Schwarz E.M."/>
            <person name="Thomas C.G."/>
            <person name="Felde R.L."/>
            <person name="Korf I.F."/>
            <person name="Cutter A.D."/>
            <person name="Schartner C.M."/>
            <person name="Ralston E.J."/>
            <person name="Meyer B.J."/>
            <person name="Haag E.S."/>
        </authorList>
    </citation>
    <scope>NUCLEOTIDE SEQUENCE [LARGE SCALE GENOMIC DNA]</scope>
    <source>
        <strain evidence="4">JU1422</strain>
    </source>
</reference>
<dbReference type="InterPro" id="IPR014756">
    <property type="entry name" value="Ig_E-set"/>
</dbReference>
<organism evidence="3 4">
    <name type="scientific">Caenorhabditis nigoni</name>
    <dbReference type="NCBI Taxonomy" id="1611254"/>
    <lineage>
        <taxon>Eukaryota</taxon>
        <taxon>Metazoa</taxon>
        <taxon>Ecdysozoa</taxon>
        <taxon>Nematoda</taxon>
        <taxon>Chromadorea</taxon>
        <taxon>Rhabditida</taxon>
        <taxon>Rhabditina</taxon>
        <taxon>Rhabditomorpha</taxon>
        <taxon>Rhabditoidea</taxon>
        <taxon>Rhabditidae</taxon>
        <taxon>Peloderinae</taxon>
        <taxon>Caenorhabditis</taxon>
    </lineage>
</organism>
<comment type="similarity">
    <text evidence="1">Belongs to the arrestin family.</text>
</comment>
<proteinExistence type="inferred from homology"/>